<feature type="region of interest" description="Disordered" evidence="1">
    <location>
        <begin position="274"/>
        <end position="315"/>
    </location>
</feature>
<dbReference type="Pfam" id="PF00397">
    <property type="entry name" value="WW"/>
    <property type="match status" value="2"/>
</dbReference>
<name>A0ABN8D9Y5_9STRA</name>
<comment type="caution">
    <text evidence="3">The sequence shown here is derived from an EMBL/GenBank/DDBJ whole genome shotgun (WGS) entry which is preliminary data.</text>
</comment>
<proteinExistence type="predicted"/>
<feature type="domain" description="WW" evidence="2">
    <location>
        <begin position="173"/>
        <end position="207"/>
    </location>
</feature>
<dbReference type="SMART" id="SM00456">
    <property type="entry name" value="WW"/>
    <property type="match status" value="2"/>
</dbReference>
<organism evidence="3 4">
    <name type="scientific">Peronospora belbahrii</name>
    <dbReference type="NCBI Taxonomy" id="622444"/>
    <lineage>
        <taxon>Eukaryota</taxon>
        <taxon>Sar</taxon>
        <taxon>Stramenopiles</taxon>
        <taxon>Oomycota</taxon>
        <taxon>Peronosporomycetes</taxon>
        <taxon>Peronosporales</taxon>
        <taxon>Peronosporaceae</taxon>
        <taxon>Peronospora</taxon>
    </lineage>
</organism>
<feature type="compositionally biased region" description="Low complexity" evidence="1">
    <location>
        <begin position="38"/>
        <end position="51"/>
    </location>
</feature>
<dbReference type="CDD" id="cd00201">
    <property type="entry name" value="WW"/>
    <property type="match status" value="2"/>
</dbReference>
<evidence type="ECO:0000256" key="1">
    <source>
        <dbReference type="SAM" id="MobiDB-lite"/>
    </source>
</evidence>
<evidence type="ECO:0000313" key="4">
    <source>
        <dbReference type="Proteomes" id="UP001158986"/>
    </source>
</evidence>
<reference evidence="3 4" key="1">
    <citation type="submission" date="2021-11" db="EMBL/GenBank/DDBJ databases">
        <authorList>
            <person name="Islam A."/>
            <person name="Islam S."/>
            <person name="Flora M.S."/>
            <person name="Rahman M."/>
            <person name="Ziaur R.M."/>
            <person name="Epstein J.H."/>
            <person name="Hassan M."/>
            <person name="Klassen M."/>
            <person name="Woodard K."/>
            <person name="Webb A."/>
            <person name="Webby R.J."/>
            <person name="El Zowalaty M.E."/>
        </authorList>
    </citation>
    <scope>NUCLEOTIDE SEQUENCE [LARGE SCALE GENOMIC DNA]</scope>
    <source>
        <strain evidence="3">Pbs1</strain>
    </source>
</reference>
<dbReference type="SUPFAM" id="SSF51045">
    <property type="entry name" value="WW domain"/>
    <property type="match status" value="2"/>
</dbReference>
<accession>A0ABN8D9Y5</accession>
<sequence length="315" mass="34983">MPPKSAVATERLKKEVAAQKTREEALKYLQTTCSGPSQRELTQQQQLRQKQAANTTSLMAQRRVLGAQPREPSAADKYDPRVRDNTLHAVALRHAHEIQKMHQIKQMTETYRLESRTTEYNGLPQGWQEVVDPVSGDLYYWNEATNETVWERPESSTTQMNIVKNAESKTGDGKLADGWKEVPDAASGDIYYWNEKTNETTWTRPVARSVSLVQAIEAKAKLDSILRDCGNTQAVKTCSGAIGKPDEKTTSRPFHCVSNDAAIDSPLLKRSAATSKQRGGYEIKRRKQTGLDASAIGPIDSAGTGKKWSEGPDHA</sequence>
<feature type="region of interest" description="Disordered" evidence="1">
    <location>
        <begin position="34"/>
        <end position="53"/>
    </location>
</feature>
<dbReference type="EMBL" id="CAKLCB010000388">
    <property type="protein sequence ID" value="CAH0522215.1"/>
    <property type="molecule type" value="Genomic_DNA"/>
</dbReference>
<feature type="domain" description="WW" evidence="2">
    <location>
        <begin position="121"/>
        <end position="155"/>
    </location>
</feature>
<dbReference type="Gene3D" id="2.20.70.10">
    <property type="match status" value="2"/>
</dbReference>
<evidence type="ECO:0000313" key="3">
    <source>
        <dbReference type="EMBL" id="CAH0522215.1"/>
    </source>
</evidence>
<dbReference type="PANTHER" id="PTHR47852:SF2">
    <property type="entry name" value="WW DOMAIN-CONTAINING PROTEIN"/>
    <property type="match status" value="1"/>
</dbReference>
<evidence type="ECO:0000259" key="2">
    <source>
        <dbReference type="PROSITE" id="PS50020"/>
    </source>
</evidence>
<dbReference type="PROSITE" id="PS50020">
    <property type="entry name" value="WW_DOMAIN_2"/>
    <property type="match status" value="2"/>
</dbReference>
<dbReference type="PROSITE" id="PS01159">
    <property type="entry name" value="WW_DOMAIN_1"/>
    <property type="match status" value="1"/>
</dbReference>
<dbReference type="InterPro" id="IPR036020">
    <property type="entry name" value="WW_dom_sf"/>
</dbReference>
<keyword evidence="4" id="KW-1185">Reference proteome</keyword>
<protein>
    <recommendedName>
        <fullName evidence="2">WW domain-containing protein</fullName>
    </recommendedName>
</protein>
<gene>
    <name evidence="3" type="ORF">PBS001_LOCUS8649</name>
</gene>
<dbReference type="PANTHER" id="PTHR47852">
    <property type="entry name" value="OS06G0298400 PROTEIN"/>
    <property type="match status" value="1"/>
</dbReference>
<dbReference type="Proteomes" id="UP001158986">
    <property type="component" value="Unassembled WGS sequence"/>
</dbReference>
<dbReference type="InterPro" id="IPR001202">
    <property type="entry name" value="WW_dom"/>
</dbReference>